<dbReference type="Proteomes" id="UP000562929">
    <property type="component" value="Unassembled WGS sequence"/>
</dbReference>
<dbReference type="PANTHER" id="PTHR43272">
    <property type="entry name" value="LONG-CHAIN-FATTY-ACID--COA LIGASE"/>
    <property type="match status" value="1"/>
</dbReference>
<dbReference type="PANTHER" id="PTHR43272:SF33">
    <property type="entry name" value="AMP-BINDING DOMAIN-CONTAINING PROTEIN-RELATED"/>
    <property type="match status" value="1"/>
</dbReference>
<reference evidence="5 6" key="1">
    <citation type="journal article" date="2020" name="G3 (Bethesda)">
        <title>Genetic Underpinnings of Host Manipulation by Ophiocordyceps as Revealed by Comparative Transcriptomics.</title>
        <authorList>
            <person name="Will I."/>
            <person name="Das B."/>
            <person name="Trinh T."/>
            <person name="Brachmann A."/>
            <person name="Ohm R.A."/>
            <person name="de Bekker C."/>
        </authorList>
    </citation>
    <scope>NUCLEOTIDE SEQUENCE [LARGE SCALE GENOMIC DNA]</scope>
    <source>
        <strain evidence="5 6">EC05</strain>
    </source>
</reference>
<keyword evidence="6" id="KW-1185">Reference proteome</keyword>
<accession>A0A8H4VIG0</accession>
<evidence type="ECO:0000259" key="4">
    <source>
        <dbReference type="Pfam" id="PF00501"/>
    </source>
</evidence>
<sequence length="703" mass="77171">MAAFATDIKQLNQPPAPGQPYGLPIPGSERPGRTAVYRHLHFRDRPLVTSLDPAIRSVHDGFELSVRQGPNKPCLGTRKWLPESRTWAGRYEWMTYGTVGQRRTDFGAGIVEVVQRTGYRQEKYGIGIWSLNRPEWHITDLALASQSLFSVSLYETLGPETTEYIINHAELVCIVCSISHIPTLLKLAPRLPSLKIIISMDPLESGEPTGSTKAAILNQMAEPLGITVYSMDRVEQIGAASGRPIRPAGWDDVGTINYTSGTTGPPKGVVLTHGNAVASLWASRLSTKIDPSEVHLSYLPLAHIYGRLVDQAALAAGASLGFFHGDILGLVEDLKILRPTGFISVPRLFNRFHTEIRAGTVDADGFRGALSRRVIASKKASMRGPPGTASNKNILYDTIWTPKVRAAVGLNRAHTMVSGSAQLDPEVQEFLCAALAINFCQGWGMTESYAVGTLQMQTDMSLGNVGGPMASIEACLESVPEFEYSVDDKPNPRGELLVRGTSVFREYFKNPEETAKVFDADGWFHTGDIAEVDPLGRFKIVDRKKNVLKLAHGEYISPERLENVYLGNTAIVSSAYVHGDAKESSLVGIFGVEPEAFAAFAAKTLGTKLAADDRDALRRAAADDKIKMAFLKVLDDIGRRHKFNGYEKVRNVYLDVDPFTVENGLLTPTLKMKRAPAAKAFRQHIDRMYEELNKQAVAKRAKL</sequence>
<evidence type="ECO:0000256" key="3">
    <source>
        <dbReference type="SAM" id="MobiDB-lite"/>
    </source>
</evidence>
<dbReference type="InterPro" id="IPR020845">
    <property type="entry name" value="AMP-binding_CS"/>
</dbReference>
<dbReference type="AlphaFoldDB" id="A0A8H4VIG0"/>
<feature type="domain" description="AMP-dependent synthetase/ligase" evidence="4">
    <location>
        <begin position="63"/>
        <end position="508"/>
    </location>
</feature>
<feature type="region of interest" description="Disordered" evidence="3">
    <location>
        <begin position="1"/>
        <end position="27"/>
    </location>
</feature>
<organism evidence="5 6">
    <name type="scientific">Ophiocordyceps camponoti-floridani</name>
    <dbReference type="NCBI Taxonomy" id="2030778"/>
    <lineage>
        <taxon>Eukaryota</taxon>
        <taxon>Fungi</taxon>
        <taxon>Dikarya</taxon>
        <taxon>Ascomycota</taxon>
        <taxon>Pezizomycotina</taxon>
        <taxon>Sordariomycetes</taxon>
        <taxon>Hypocreomycetidae</taxon>
        <taxon>Hypocreales</taxon>
        <taxon>Ophiocordycipitaceae</taxon>
        <taxon>Ophiocordyceps</taxon>
    </lineage>
</organism>
<dbReference type="SUPFAM" id="SSF56801">
    <property type="entry name" value="Acetyl-CoA synthetase-like"/>
    <property type="match status" value="1"/>
</dbReference>
<dbReference type="InterPro" id="IPR000873">
    <property type="entry name" value="AMP-dep_synth/lig_dom"/>
</dbReference>
<proteinExistence type="predicted"/>
<dbReference type="PROSITE" id="PS00455">
    <property type="entry name" value="AMP_BINDING"/>
    <property type="match status" value="1"/>
</dbReference>
<name>A0A8H4VIG0_9HYPO</name>
<dbReference type="Pfam" id="PF00501">
    <property type="entry name" value="AMP-binding"/>
    <property type="match status" value="1"/>
</dbReference>
<dbReference type="GO" id="GO:0005524">
    <property type="term" value="F:ATP binding"/>
    <property type="evidence" value="ECO:0007669"/>
    <property type="project" value="UniProtKB-KW"/>
</dbReference>
<gene>
    <name evidence="5" type="ORF">GQ602_001579</name>
</gene>
<keyword evidence="1" id="KW-0547">Nucleotide-binding</keyword>
<dbReference type="GO" id="GO:0004467">
    <property type="term" value="F:long-chain fatty acid-CoA ligase activity"/>
    <property type="evidence" value="ECO:0007669"/>
    <property type="project" value="TreeGrafter"/>
</dbReference>
<evidence type="ECO:0000313" key="6">
    <source>
        <dbReference type="Proteomes" id="UP000562929"/>
    </source>
</evidence>
<evidence type="ECO:0000256" key="1">
    <source>
        <dbReference type="ARBA" id="ARBA00022741"/>
    </source>
</evidence>
<dbReference type="InterPro" id="IPR042099">
    <property type="entry name" value="ANL_N_sf"/>
</dbReference>
<dbReference type="EMBL" id="JAACLJ010000001">
    <property type="protein sequence ID" value="KAF4595966.1"/>
    <property type="molecule type" value="Genomic_DNA"/>
</dbReference>
<evidence type="ECO:0000256" key="2">
    <source>
        <dbReference type="ARBA" id="ARBA00022840"/>
    </source>
</evidence>
<protein>
    <submittedName>
        <fullName evidence="5">AMP-binding enzyme</fullName>
    </submittedName>
</protein>
<evidence type="ECO:0000313" key="5">
    <source>
        <dbReference type="EMBL" id="KAF4595966.1"/>
    </source>
</evidence>
<comment type="caution">
    <text evidence="5">The sequence shown here is derived from an EMBL/GenBank/DDBJ whole genome shotgun (WGS) entry which is preliminary data.</text>
</comment>
<dbReference type="GO" id="GO:0016020">
    <property type="term" value="C:membrane"/>
    <property type="evidence" value="ECO:0007669"/>
    <property type="project" value="TreeGrafter"/>
</dbReference>
<dbReference type="OrthoDB" id="1700726at2759"/>
<dbReference type="GO" id="GO:0005783">
    <property type="term" value="C:endoplasmic reticulum"/>
    <property type="evidence" value="ECO:0007669"/>
    <property type="project" value="TreeGrafter"/>
</dbReference>
<dbReference type="Gene3D" id="3.40.50.12780">
    <property type="entry name" value="N-terminal domain of ligase-like"/>
    <property type="match status" value="1"/>
</dbReference>
<keyword evidence="2" id="KW-0067">ATP-binding</keyword>